<dbReference type="PROSITE" id="PS51257">
    <property type="entry name" value="PROKAR_LIPOPROTEIN"/>
    <property type="match status" value="1"/>
</dbReference>
<proteinExistence type="predicted"/>
<evidence type="ECO:0000313" key="1">
    <source>
        <dbReference type="EMBL" id="RJX69517.1"/>
    </source>
</evidence>
<protein>
    <recommendedName>
        <fullName evidence="3">Lipoprotein</fullName>
    </recommendedName>
</protein>
<gene>
    <name evidence="1" type="ORF">DZ860_15120</name>
</gene>
<dbReference type="OrthoDB" id="5817001at2"/>
<organism evidence="1 2">
    <name type="scientific">Vibrio sinensis</name>
    <dbReference type="NCBI Taxonomy" id="2302434"/>
    <lineage>
        <taxon>Bacteria</taxon>
        <taxon>Pseudomonadati</taxon>
        <taxon>Pseudomonadota</taxon>
        <taxon>Gammaproteobacteria</taxon>
        <taxon>Vibrionales</taxon>
        <taxon>Vibrionaceae</taxon>
        <taxon>Vibrio</taxon>
    </lineage>
</organism>
<sequence>MKKYITALMLVTALSGCDDATKVIDQAQESANKAVDSLQEKMDSVDLSKLNLDDLGEAAESAKELASSVDEALNVDFSDSEALADVKDHIANAYSCLVDASSESTAEKLLDKVLATISNEEAQSLIEKGIDKAKEAKECVM</sequence>
<reference evidence="1 2" key="1">
    <citation type="submission" date="2018-08" db="EMBL/GenBank/DDBJ databases">
        <title>Vibrio isolated from the Eastern China Marginal Seas.</title>
        <authorList>
            <person name="Li Y."/>
        </authorList>
    </citation>
    <scope>NUCLEOTIDE SEQUENCE [LARGE SCALE GENOMIC DNA]</scope>
    <source>
        <strain evidence="1 2">BEI233</strain>
    </source>
</reference>
<dbReference type="AlphaFoldDB" id="A0A3A6QBI0"/>
<keyword evidence="2" id="KW-1185">Reference proteome</keyword>
<comment type="caution">
    <text evidence="1">The sequence shown here is derived from an EMBL/GenBank/DDBJ whole genome shotgun (WGS) entry which is preliminary data.</text>
</comment>
<dbReference type="RefSeq" id="WP_120032772.1">
    <property type="nucleotide sequence ID" value="NZ_QVMU01000015.1"/>
</dbReference>
<dbReference type="EMBL" id="QVMU01000015">
    <property type="protein sequence ID" value="RJX69517.1"/>
    <property type="molecule type" value="Genomic_DNA"/>
</dbReference>
<evidence type="ECO:0008006" key="3">
    <source>
        <dbReference type="Google" id="ProtNLM"/>
    </source>
</evidence>
<name>A0A3A6QBI0_9VIBR</name>
<accession>A0A3A6QBI0</accession>
<dbReference type="Proteomes" id="UP000273252">
    <property type="component" value="Unassembled WGS sequence"/>
</dbReference>
<evidence type="ECO:0000313" key="2">
    <source>
        <dbReference type="Proteomes" id="UP000273252"/>
    </source>
</evidence>